<dbReference type="InterPro" id="IPR010982">
    <property type="entry name" value="Lambda_DNA-bd_dom_sf"/>
</dbReference>
<organism evidence="2 3">
    <name type="scientific">Pseudomonas putida</name>
    <name type="common">Arthrobacter siderocapsulatus</name>
    <dbReference type="NCBI Taxonomy" id="303"/>
    <lineage>
        <taxon>Bacteria</taxon>
        <taxon>Pseudomonadati</taxon>
        <taxon>Pseudomonadota</taxon>
        <taxon>Gammaproteobacteria</taxon>
        <taxon>Pseudomonadales</taxon>
        <taxon>Pseudomonadaceae</taxon>
        <taxon>Pseudomonas</taxon>
    </lineage>
</organism>
<reference evidence="2 3" key="1">
    <citation type="submission" date="2016-10" db="EMBL/GenBank/DDBJ databases">
        <title>Genome Sequence of Pseudomonas putida GM4FR.</title>
        <authorList>
            <person name="Poehlein A."/>
            <person name="Wemheuer F."/>
            <person name="Hollensteiner J."/>
            <person name="Wemheuer B."/>
        </authorList>
    </citation>
    <scope>NUCLEOTIDE SEQUENCE [LARGE SCALE GENOMIC DNA]</scope>
    <source>
        <strain evidence="2 3">GM4FR</strain>
    </source>
</reference>
<dbReference type="SUPFAM" id="SSF47413">
    <property type="entry name" value="lambda repressor-like DNA-binding domains"/>
    <property type="match status" value="1"/>
</dbReference>
<evidence type="ECO:0000313" key="3">
    <source>
        <dbReference type="Proteomes" id="UP000186736"/>
    </source>
</evidence>
<dbReference type="OrthoDB" id="9156632at2"/>
<dbReference type="GO" id="GO:0003677">
    <property type="term" value="F:DNA binding"/>
    <property type="evidence" value="ECO:0007669"/>
    <property type="project" value="InterPro"/>
</dbReference>
<proteinExistence type="predicted"/>
<evidence type="ECO:0000259" key="1">
    <source>
        <dbReference type="PROSITE" id="PS50943"/>
    </source>
</evidence>
<dbReference type="EMBL" id="MKZO01000073">
    <property type="protein sequence ID" value="OLS59215.1"/>
    <property type="molecule type" value="Genomic_DNA"/>
</dbReference>
<dbReference type="Proteomes" id="UP000186736">
    <property type="component" value="Unassembled WGS sequence"/>
</dbReference>
<protein>
    <recommendedName>
        <fullName evidence="1">HTH cro/C1-type domain-containing protein</fullName>
    </recommendedName>
</protein>
<dbReference type="RefSeq" id="WP_075806318.1">
    <property type="nucleotide sequence ID" value="NZ_MKZO01000073.1"/>
</dbReference>
<dbReference type="Gene3D" id="1.10.260.40">
    <property type="entry name" value="lambda repressor-like DNA-binding domains"/>
    <property type="match status" value="1"/>
</dbReference>
<sequence>MTEVMQLRTAEDLGIAVRQVRKQQAIIQTDLAHILGKSHVLLRDIETGKGTVAIASVLQVLNELGIRLYAELPE</sequence>
<feature type="domain" description="HTH cro/C1-type" evidence="1">
    <location>
        <begin position="17"/>
        <end position="72"/>
    </location>
</feature>
<dbReference type="AlphaFoldDB" id="A0A1Q9QVQ2"/>
<name>A0A1Q9QVQ2_PSEPU</name>
<dbReference type="Pfam" id="PF01381">
    <property type="entry name" value="HTH_3"/>
    <property type="match status" value="1"/>
</dbReference>
<dbReference type="PROSITE" id="PS50943">
    <property type="entry name" value="HTH_CROC1"/>
    <property type="match status" value="1"/>
</dbReference>
<gene>
    <name evidence="2" type="ORF">PSEMO_57240</name>
</gene>
<dbReference type="InterPro" id="IPR001387">
    <property type="entry name" value="Cro/C1-type_HTH"/>
</dbReference>
<comment type="caution">
    <text evidence="2">The sequence shown here is derived from an EMBL/GenBank/DDBJ whole genome shotgun (WGS) entry which is preliminary data.</text>
</comment>
<dbReference type="SMART" id="SM00530">
    <property type="entry name" value="HTH_XRE"/>
    <property type="match status" value="1"/>
</dbReference>
<accession>A0A1Q9QVQ2</accession>
<dbReference type="CDD" id="cd00093">
    <property type="entry name" value="HTH_XRE"/>
    <property type="match status" value="1"/>
</dbReference>
<evidence type="ECO:0000313" key="2">
    <source>
        <dbReference type="EMBL" id="OLS59215.1"/>
    </source>
</evidence>